<feature type="domain" description="TAP-C" evidence="9">
    <location>
        <begin position="213"/>
        <end position="267"/>
    </location>
</feature>
<proteinExistence type="evidence at transcript level"/>
<evidence type="ECO:0000256" key="2">
    <source>
        <dbReference type="ARBA" id="ARBA00009285"/>
    </source>
</evidence>
<dbReference type="EMBL" id="AK418219">
    <property type="protein sequence ID" value="BAN21434.1"/>
    <property type="molecule type" value="mRNA"/>
</dbReference>
<dbReference type="InterPro" id="IPR030217">
    <property type="entry name" value="NXF_fam"/>
</dbReference>
<dbReference type="FunFam" id="1.10.8.10:FF:000018">
    <property type="entry name" value="Nuclear RNA export factor 1"/>
    <property type="match status" value="1"/>
</dbReference>
<comment type="subcellular location">
    <subcellularLocation>
        <location evidence="1">Nucleus</location>
    </subcellularLocation>
</comment>
<dbReference type="Pfam" id="PF22602">
    <property type="entry name" value="NXF_NTF2"/>
    <property type="match status" value="1"/>
</dbReference>
<evidence type="ECO:0000256" key="4">
    <source>
        <dbReference type="ARBA" id="ARBA00022614"/>
    </source>
</evidence>
<evidence type="ECO:0000256" key="7">
    <source>
        <dbReference type="ARBA" id="ARBA00023242"/>
    </source>
</evidence>
<evidence type="ECO:0000259" key="9">
    <source>
        <dbReference type="PROSITE" id="PS51281"/>
    </source>
</evidence>
<comment type="similarity">
    <text evidence="2">Belongs to the NXF family.</text>
</comment>
<dbReference type="PROSITE" id="PS51281">
    <property type="entry name" value="TAP_C"/>
    <property type="match status" value="1"/>
</dbReference>
<dbReference type="Gene3D" id="3.10.450.50">
    <property type="match status" value="1"/>
</dbReference>
<keyword evidence="7" id="KW-0539">Nucleus</keyword>
<protein>
    <recommendedName>
        <fullName evidence="11">Nuclear RNA export factor 1</fullName>
    </recommendedName>
</protein>
<name>R4WE92_RIPPE</name>
<dbReference type="AlphaFoldDB" id="R4WE92"/>
<dbReference type="PANTHER" id="PTHR10662">
    <property type="entry name" value="NUCLEAR RNA EXPORT FACTOR"/>
    <property type="match status" value="1"/>
</dbReference>
<sequence>MASEAGAEIVKQFLHQYYQLYDTDGSREPLHQAYHESAQFSYDAFSPSSDPQFGSFGQYLQESRNLYRVSHVDKRVRLLKRGKLSIVEALNNLPRTRHDPTSFVVDLVVFTPHLIQLNVCGLFNEVIKKQLLRYFSRVFTIVSVGSGFCIMNDQLTILPPTAEQIKRVNKLKAEAAAAAVSAPVAQPPPLMPVANSTEPSIPSMPMAGAPDLATKQQMVTTLSLNSGMNLLWSEKCLNETNWNYEQAIFAFTKLQKAGSIPAEAFVK</sequence>
<keyword evidence="3" id="KW-0813">Transport</keyword>
<dbReference type="InterPro" id="IPR002075">
    <property type="entry name" value="NTF2_dom"/>
</dbReference>
<evidence type="ECO:0000256" key="6">
    <source>
        <dbReference type="ARBA" id="ARBA00022816"/>
    </source>
</evidence>
<dbReference type="FunFam" id="3.10.450.50:FF:000004">
    <property type="entry name" value="Nuclear RNA export factor 1"/>
    <property type="match status" value="1"/>
</dbReference>
<evidence type="ECO:0000256" key="1">
    <source>
        <dbReference type="ARBA" id="ARBA00004123"/>
    </source>
</evidence>
<dbReference type="PROSITE" id="PS50177">
    <property type="entry name" value="NTF2_DOMAIN"/>
    <property type="match status" value="1"/>
</dbReference>
<evidence type="ECO:0000259" key="8">
    <source>
        <dbReference type="PROSITE" id="PS50177"/>
    </source>
</evidence>
<dbReference type="GO" id="GO:0003723">
    <property type="term" value="F:RNA binding"/>
    <property type="evidence" value="ECO:0007669"/>
    <property type="project" value="TreeGrafter"/>
</dbReference>
<keyword evidence="5" id="KW-0677">Repeat</keyword>
<dbReference type="GO" id="GO:0016973">
    <property type="term" value="P:poly(A)+ mRNA export from nucleus"/>
    <property type="evidence" value="ECO:0007669"/>
    <property type="project" value="TreeGrafter"/>
</dbReference>
<dbReference type="InterPro" id="IPR032710">
    <property type="entry name" value="NTF2-like_dom_sf"/>
</dbReference>
<dbReference type="CDD" id="cd14342">
    <property type="entry name" value="UBA_TAP-C"/>
    <property type="match status" value="1"/>
</dbReference>
<reference evidence="10" key="1">
    <citation type="journal article" date="2013" name="PLoS ONE">
        <title>Gene expression in gut symbiotic organ of stinkbug affected by extracellular bacterial symbiont.</title>
        <authorList>
            <person name="Futahashi R."/>
            <person name="Tanaka K."/>
            <person name="Tanahashi M."/>
            <person name="Nikoh N."/>
            <person name="Kikuchi Y."/>
            <person name="Lee B.L."/>
            <person name="Fukatsu T."/>
        </authorList>
    </citation>
    <scope>NUCLEOTIDE SEQUENCE</scope>
    <source>
        <tissue evidence="10">Midgut</tissue>
    </source>
</reference>
<dbReference type="InterPro" id="IPR009060">
    <property type="entry name" value="UBA-like_sf"/>
</dbReference>
<dbReference type="SMART" id="SM00804">
    <property type="entry name" value="TAP_C"/>
    <property type="match status" value="1"/>
</dbReference>
<organism evidence="10">
    <name type="scientific">Riptortus pedestris</name>
    <name type="common">Bean bug</name>
    <dbReference type="NCBI Taxonomy" id="329032"/>
    <lineage>
        <taxon>Eukaryota</taxon>
        <taxon>Metazoa</taxon>
        <taxon>Ecdysozoa</taxon>
        <taxon>Arthropoda</taxon>
        <taxon>Hexapoda</taxon>
        <taxon>Insecta</taxon>
        <taxon>Pterygota</taxon>
        <taxon>Neoptera</taxon>
        <taxon>Paraneoptera</taxon>
        <taxon>Hemiptera</taxon>
        <taxon>Heteroptera</taxon>
        <taxon>Panheteroptera</taxon>
        <taxon>Pentatomomorpha</taxon>
        <taxon>Coreoidea</taxon>
        <taxon>Alydidae</taxon>
        <taxon>Riptortus</taxon>
    </lineage>
</organism>
<dbReference type="GO" id="GO:0005634">
    <property type="term" value="C:nucleus"/>
    <property type="evidence" value="ECO:0007669"/>
    <property type="project" value="UniProtKB-SubCell"/>
</dbReference>
<accession>R4WE92</accession>
<feature type="domain" description="NTF2" evidence="8">
    <location>
        <begin position="9"/>
        <end position="157"/>
    </location>
</feature>
<evidence type="ECO:0000256" key="5">
    <source>
        <dbReference type="ARBA" id="ARBA00022737"/>
    </source>
</evidence>
<dbReference type="InterPro" id="IPR018222">
    <property type="entry name" value="Nuclear_transport_factor_2_euk"/>
</dbReference>
<dbReference type="Gene3D" id="1.10.8.10">
    <property type="entry name" value="DNA helicase RuvA subunit, C-terminal domain"/>
    <property type="match status" value="1"/>
</dbReference>
<dbReference type="Pfam" id="PF03943">
    <property type="entry name" value="TAP_C"/>
    <property type="match status" value="1"/>
</dbReference>
<evidence type="ECO:0008006" key="11">
    <source>
        <dbReference type="Google" id="ProtNLM"/>
    </source>
</evidence>
<evidence type="ECO:0000313" key="10">
    <source>
        <dbReference type="EMBL" id="BAN21434.1"/>
    </source>
</evidence>
<keyword evidence="6" id="KW-0509">mRNA transport</keyword>
<dbReference type="SUPFAM" id="SSF46934">
    <property type="entry name" value="UBA-like"/>
    <property type="match status" value="1"/>
</dbReference>
<keyword evidence="4" id="KW-0433">Leucine-rich repeat</keyword>
<dbReference type="InterPro" id="IPR005637">
    <property type="entry name" value="TAP_C_dom"/>
</dbReference>
<dbReference type="SUPFAM" id="SSF54427">
    <property type="entry name" value="NTF2-like"/>
    <property type="match status" value="1"/>
</dbReference>
<dbReference type="PANTHER" id="PTHR10662:SF22">
    <property type="entry name" value="NUCLEAR RNA EXPORT FACTOR 1"/>
    <property type="match status" value="1"/>
</dbReference>
<evidence type="ECO:0000256" key="3">
    <source>
        <dbReference type="ARBA" id="ARBA00022448"/>
    </source>
</evidence>